<dbReference type="GO" id="GO:0005634">
    <property type="term" value="C:nucleus"/>
    <property type="evidence" value="ECO:0000318"/>
    <property type="project" value="GO_Central"/>
</dbReference>
<dbReference type="GeneID" id="112292170"/>
<keyword evidence="4" id="KW-0833">Ubl conjugation pathway</keyword>
<dbReference type="GO" id="GO:0030674">
    <property type="term" value="F:protein-macromolecule adaptor activity"/>
    <property type="evidence" value="ECO:0000318"/>
    <property type="project" value="GO_Central"/>
</dbReference>
<gene>
    <name evidence="9" type="primary">LOC112292170</name>
    <name evidence="8" type="ORF">PHYPA_020051</name>
</gene>
<keyword evidence="3" id="KW-0677">Repeat</keyword>
<dbReference type="InterPro" id="IPR036322">
    <property type="entry name" value="WD40_repeat_dom_sf"/>
</dbReference>
<reference evidence="8 10" key="2">
    <citation type="journal article" date="2018" name="Plant J.">
        <title>The Physcomitrella patens chromosome-scale assembly reveals moss genome structure and evolution.</title>
        <authorList>
            <person name="Lang D."/>
            <person name="Ullrich K.K."/>
            <person name="Murat F."/>
            <person name="Fuchs J."/>
            <person name="Jenkins J."/>
            <person name="Haas F.B."/>
            <person name="Piednoel M."/>
            <person name="Gundlach H."/>
            <person name="Van Bel M."/>
            <person name="Meyberg R."/>
            <person name="Vives C."/>
            <person name="Morata J."/>
            <person name="Symeonidi A."/>
            <person name="Hiss M."/>
            <person name="Muchero W."/>
            <person name="Kamisugi Y."/>
            <person name="Saleh O."/>
            <person name="Blanc G."/>
            <person name="Decker E.L."/>
            <person name="van Gessel N."/>
            <person name="Grimwood J."/>
            <person name="Hayes R.D."/>
            <person name="Graham S.W."/>
            <person name="Gunter L.E."/>
            <person name="McDaniel S.F."/>
            <person name="Hoernstein S.N.W."/>
            <person name="Larsson A."/>
            <person name="Li F.W."/>
            <person name="Perroud P.F."/>
            <person name="Phillips J."/>
            <person name="Ranjan P."/>
            <person name="Rokshar D.S."/>
            <person name="Rothfels C.J."/>
            <person name="Schneider L."/>
            <person name="Shu S."/>
            <person name="Stevenson D.W."/>
            <person name="Thummler F."/>
            <person name="Tillich M."/>
            <person name="Villarreal Aguilar J.C."/>
            <person name="Widiez T."/>
            <person name="Wong G.K."/>
            <person name="Wymore A."/>
            <person name="Zhang Y."/>
            <person name="Zimmer A.D."/>
            <person name="Quatrano R.S."/>
            <person name="Mayer K.F.X."/>
            <person name="Goodstein D."/>
            <person name="Casacuberta J.M."/>
            <person name="Vandepoele K."/>
            <person name="Reski R."/>
            <person name="Cuming A.C."/>
            <person name="Tuskan G.A."/>
            <person name="Maumus F."/>
            <person name="Salse J."/>
            <person name="Schmutz J."/>
            <person name="Rensing S.A."/>
        </authorList>
    </citation>
    <scope>NUCLEOTIDE SEQUENCE [LARGE SCALE GENOMIC DNA]</scope>
    <source>
        <strain evidence="9 10">cv. Gransden 2004</strain>
    </source>
</reference>
<dbReference type="Gramene" id="Pp3c15_21840V3.2">
    <property type="protein sequence ID" value="Pp3c15_21840V3.2"/>
    <property type="gene ID" value="Pp3c15_21840"/>
</dbReference>
<dbReference type="PANTHER" id="PTHR22852">
    <property type="entry name" value="LETHAL 2 DENTICLELESS PROTEIN RETINOIC ACID-REGULATED NUCLEAR MATRIX-ASSOCIATED PROTEIN"/>
    <property type="match status" value="1"/>
</dbReference>
<protein>
    <submittedName>
        <fullName evidence="8 9">Uncharacterized protein</fullName>
    </submittedName>
</protein>
<dbReference type="Proteomes" id="UP000006727">
    <property type="component" value="Chromosome 15"/>
</dbReference>
<accession>A0A2K1JE11</accession>
<evidence type="ECO:0000313" key="10">
    <source>
        <dbReference type="Proteomes" id="UP000006727"/>
    </source>
</evidence>
<dbReference type="OrthoDB" id="2096344at2759"/>
<comment type="pathway">
    <text evidence="1">Protein modification; protein ubiquitination.</text>
</comment>
<evidence type="ECO:0000256" key="4">
    <source>
        <dbReference type="ARBA" id="ARBA00022786"/>
    </source>
</evidence>
<dbReference type="EnsemblPlants" id="Pp3c15_21840V3.3">
    <property type="protein sequence ID" value="Pp3c15_21840V3.3"/>
    <property type="gene ID" value="Pp3c15_21840"/>
</dbReference>
<reference evidence="8 10" key="1">
    <citation type="journal article" date="2008" name="Science">
        <title>The Physcomitrella genome reveals evolutionary insights into the conquest of land by plants.</title>
        <authorList>
            <person name="Rensing S."/>
            <person name="Lang D."/>
            <person name="Zimmer A."/>
            <person name="Terry A."/>
            <person name="Salamov A."/>
            <person name="Shapiro H."/>
            <person name="Nishiyama T."/>
            <person name="Perroud P.-F."/>
            <person name="Lindquist E."/>
            <person name="Kamisugi Y."/>
            <person name="Tanahashi T."/>
            <person name="Sakakibara K."/>
            <person name="Fujita T."/>
            <person name="Oishi K."/>
            <person name="Shin-I T."/>
            <person name="Kuroki Y."/>
            <person name="Toyoda A."/>
            <person name="Suzuki Y."/>
            <person name="Hashimoto A."/>
            <person name="Yamaguchi K."/>
            <person name="Sugano A."/>
            <person name="Kohara Y."/>
            <person name="Fujiyama A."/>
            <person name="Anterola A."/>
            <person name="Aoki S."/>
            <person name="Ashton N."/>
            <person name="Barbazuk W.B."/>
            <person name="Barker E."/>
            <person name="Bennetzen J."/>
            <person name="Bezanilla M."/>
            <person name="Blankenship R."/>
            <person name="Cho S.H."/>
            <person name="Dutcher S."/>
            <person name="Estelle M."/>
            <person name="Fawcett J.A."/>
            <person name="Gundlach H."/>
            <person name="Hanada K."/>
            <person name="Heyl A."/>
            <person name="Hicks K.A."/>
            <person name="Hugh J."/>
            <person name="Lohr M."/>
            <person name="Mayer K."/>
            <person name="Melkozernov A."/>
            <person name="Murata T."/>
            <person name="Nelson D."/>
            <person name="Pils B."/>
            <person name="Prigge M."/>
            <person name="Reiss B."/>
            <person name="Renner T."/>
            <person name="Rombauts S."/>
            <person name="Rushton P."/>
            <person name="Sanderfoot A."/>
            <person name="Schween G."/>
            <person name="Shiu S.-H."/>
            <person name="Stueber K."/>
            <person name="Theodoulou F.L."/>
            <person name="Tu H."/>
            <person name="Van de Peer Y."/>
            <person name="Verrier P.J."/>
            <person name="Waters E."/>
            <person name="Wood A."/>
            <person name="Yang L."/>
            <person name="Cove D."/>
            <person name="Cuming A."/>
            <person name="Hasebe M."/>
            <person name="Lucas S."/>
            <person name="Mishler D.B."/>
            <person name="Reski R."/>
            <person name="Grigoriev I."/>
            <person name="Quatrano R.S."/>
            <person name="Boore J.L."/>
        </authorList>
    </citation>
    <scope>NUCLEOTIDE SEQUENCE [LARGE SCALE GENOMIC DNA]</scope>
    <source>
        <strain evidence="9 10">cv. Gransden 2004</strain>
    </source>
</reference>
<comment type="similarity">
    <text evidence="5">Belongs to the WD repeat cdt2 family.</text>
</comment>
<dbReference type="Gramene" id="Pp3c15_21840V3.3">
    <property type="protein sequence ID" value="Pp3c15_21840V3.3"/>
    <property type="gene ID" value="Pp3c15_21840"/>
</dbReference>
<dbReference type="PROSITE" id="PS50294">
    <property type="entry name" value="WD_REPEATS_REGION"/>
    <property type="match status" value="3"/>
</dbReference>
<feature type="compositionally biased region" description="Polar residues" evidence="7">
    <location>
        <begin position="440"/>
        <end position="450"/>
    </location>
</feature>
<evidence type="ECO:0000256" key="1">
    <source>
        <dbReference type="ARBA" id="ARBA00004906"/>
    </source>
</evidence>
<sequence>MATRCQHDSLFHALSTRELRPCKVRGRPHMGRLCSEGGSSGSGVLSVEHDGVPAPPLAVSYSKKRGDGHMLAVADEEGFVSIFNTRLQLPTFMATNYETDKIRLKSWMAHTNAIFDVSWIQDDTRILTASGDQTVRLWDVESHKALGVMRGHSGSVKSLCAHPSNAEIFASGSRDGSIALWDLRTSTTISGTEVTHYRPVSCVTDTHLAPRSKNVRRRKGATYSVTGVLYQQDERILATSGAADGVVKFWDTRKLKVPVVQTPSQHTRTSEGVGRVHGITSLSQDPTSSRLIASCTDSKIYMYDGAFPERGVISSFSGHIVGSFYIKAAFSPDSAHILSGSTDGNVYIWQVDNPSNPAVLEGHRGEVTAVDWCSSSCKIVTSSDDCMVRVWSLKEHEFTRHQLPSLFCHRLHCVSTSPSSTSNDDVSVIPETPQPKQPKSLASTPTSVLDSLSELHPNLPHGSSPRAKRDIRQVLSPVFDGRKRPRTIRDYFSHT</sequence>
<evidence type="ECO:0000313" key="8">
    <source>
        <dbReference type="EMBL" id="PNR39771.1"/>
    </source>
</evidence>
<evidence type="ECO:0000256" key="3">
    <source>
        <dbReference type="ARBA" id="ARBA00022737"/>
    </source>
</evidence>
<evidence type="ECO:0000256" key="7">
    <source>
        <dbReference type="SAM" id="MobiDB-lite"/>
    </source>
</evidence>
<dbReference type="PROSITE" id="PS00678">
    <property type="entry name" value="WD_REPEATS_1"/>
    <property type="match status" value="2"/>
</dbReference>
<feature type="region of interest" description="Disordered" evidence="7">
    <location>
        <begin position="418"/>
        <end position="470"/>
    </location>
</feature>
<feature type="repeat" description="WD" evidence="6">
    <location>
        <begin position="107"/>
        <end position="148"/>
    </location>
</feature>
<dbReference type="PaxDb" id="3218-PP1S271_43V6.1"/>
<dbReference type="OMA" id="LAHHNAI"/>
<dbReference type="RefSeq" id="XP_024396155.1">
    <property type="nucleotide sequence ID" value="XM_024540387.2"/>
</dbReference>
<keyword evidence="2 6" id="KW-0853">WD repeat</keyword>
<evidence type="ECO:0000313" key="9">
    <source>
        <dbReference type="EnsemblPlants" id="Pp3c15_21840V3.1"/>
    </source>
</evidence>
<evidence type="ECO:0000256" key="5">
    <source>
        <dbReference type="ARBA" id="ARBA00038344"/>
    </source>
</evidence>
<dbReference type="RefSeq" id="XP_024396158.1">
    <property type="nucleotide sequence ID" value="XM_024540390.2"/>
</dbReference>
<dbReference type="InterPro" id="IPR020472">
    <property type="entry name" value="WD40_PAC1"/>
</dbReference>
<dbReference type="InterPro" id="IPR019775">
    <property type="entry name" value="WD40_repeat_CS"/>
</dbReference>
<dbReference type="PROSITE" id="PS50082">
    <property type="entry name" value="WD_REPEATS_2"/>
    <property type="match status" value="4"/>
</dbReference>
<evidence type="ECO:0000256" key="6">
    <source>
        <dbReference type="PROSITE-ProRule" id="PRU00221"/>
    </source>
</evidence>
<dbReference type="Pfam" id="PF00400">
    <property type="entry name" value="WD40"/>
    <property type="match status" value="6"/>
</dbReference>
<reference evidence="9" key="3">
    <citation type="submission" date="2020-12" db="UniProtKB">
        <authorList>
            <consortium name="EnsemblPlants"/>
        </authorList>
    </citation>
    <scope>IDENTIFICATION</scope>
</reference>
<dbReference type="PRINTS" id="PR00320">
    <property type="entry name" value="GPROTEINBRPT"/>
</dbReference>
<feature type="repeat" description="WD" evidence="6">
    <location>
        <begin position="149"/>
        <end position="191"/>
    </location>
</feature>
<dbReference type="FunCoup" id="A0A2K1JE11">
    <property type="interactions" value="1447"/>
</dbReference>
<name>A0A2K1JE11_PHYPA</name>
<dbReference type="InterPro" id="IPR051865">
    <property type="entry name" value="WD-repeat_CDT2_adapter"/>
</dbReference>
<dbReference type="KEGG" id="ppp:112292170"/>
<evidence type="ECO:0000256" key="2">
    <source>
        <dbReference type="ARBA" id="ARBA00022574"/>
    </source>
</evidence>
<dbReference type="EnsemblPlants" id="Pp3c15_21840V3.1">
    <property type="protein sequence ID" value="Pp3c15_21840V3.1"/>
    <property type="gene ID" value="Pp3c15_21840"/>
</dbReference>
<dbReference type="AlphaFoldDB" id="A0A2K1JE11"/>
<proteinExistence type="inferred from homology"/>
<dbReference type="CDD" id="cd00200">
    <property type="entry name" value="WD40"/>
    <property type="match status" value="1"/>
</dbReference>
<dbReference type="Gramene" id="Pp3c15_21840V3.1">
    <property type="protein sequence ID" value="Pp3c15_21840V3.1"/>
    <property type="gene ID" value="Pp3c15_21840"/>
</dbReference>
<keyword evidence="10" id="KW-1185">Reference proteome</keyword>
<feature type="repeat" description="WD" evidence="6">
    <location>
        <begin position="360"/>
        <end position="401"/>
    </location>
</feature>
<dbReference type="InterPro" id="IPR015943">
    <property type="entry name" value="WD40/YVTN_repeat-like_dom_sf"/>
</dbReference>
<dbReference type="Gene3D" id="2.130.10.10">
    <property type="entry name" value="YVTN repeat-like/Quinoprotein amine dehydrogenase"/>
    <property type="match status" value="2"/>
</dbReference>
<dbReference type="InterPro" id="IPR001680">
    <property type="entry name" value="WD40_rpt"/>
</dbReference>
<dbReference type="EnsemblPlants" id="Pp3c15_21840V3.2">
    <property type="protein sequence ID" value="Pp3c15_21840V3.2"/>
    <property type="gene ID" value="Pp3c15_21840"/>
</dbReference>
<dbReference type="EMBL" id="ABEU02000015">
    <property type="protein sequence ID" value="PNR39771.1"/>
    <property type="molecule type" value="Genomic_DNA"/>
</dbReference>
<dbReference type="SMART" id="SM00320">
    <property type="entry name" value="WD40"/>
    <property type="match status" value="7"/>
</dbReference>
<organism evidence="8">
    <name type="scientific">Physcomitrium patens</name>
    <name type="common">Spreading-leaved earth moss</name>
    <name type="synonym">Physcomitrella patens</name>
    <dbReference type="NCBI Taxonomy" id="3218"/>
    <lineage>
        <taxon>Eukaryota</taxon>
        <taxon>Viridiplantae</taxon>
        <taxon>Streptophyta</taxon>
        <taxon>Embryophyta</taxon>
        <taxon>Bryophyta</taxon>
        <taxon>Bryophytina</taxon>
        <taxon>Bryopsida</taxon>
        <taxon>Funariidae</taxon>
        <taxon>Funariales</taxon>
        <taxon>Funariaceae</taxon>
        <taxon>Physcomitrium</taxon>
    </lineage>
</organism>
<feature type="repeat" description="WD" evidence="6">
    <location>
        <begin position="329"/>
        <end position="359"/>
    </location>
</feature>
<dbReference type="GO" id="GO:0043161">
    <property type="term" value="P:proteasome-mediated ubiquitin-dependent protein catabolic process"/>
    <property type="evidence" value="ECO:0000318"/>
    <property type="project" value="GO_Central"/>
</dbReference>
<dbReference type="SUPFAM" id="SSF50978">
    <property type="entry name" value="WD40 repeat-like"/>
    <property type="match status" value="1"/>
</dbReference>
<dbReference type="PANTHER" id="PTHR22852:SF0">
    <property type="entry name" value="DENTICLELESS PROTEIN HOMOLOG"/>
    <property type="match status" value="1"/>
</dbReference>
<dbReference type="STRING" id="3218.A0A2K1JE11"/>